<feature type="region of interest" description="Disordered" evidence="1">
    <location>
        <begin position="522"/>
        <end position="571"/>
    </location>
</feature>
<feature type="region of interest" description="Disordered" evidence="1">
    <location>
        <begin position="111"/>
        <end position="137"/>
    </location>
</feature>
<feature type="compositionally biased region" description="Basic and acidic residues" evidence="1">
    <location>
        <begin position="428"/>
        <end position="437"/>
    </location>
</feature>
<name>U7PWG1_SPOS1</name>
<sequence>MGLCFCNRHSLGLSADAEQRHPLPLSLSSLPAAPRPAKLARPVLSEITFPVPPSTPSPPRTSSRLHAALSPRRGTGRCPIPKIPDFEGLADSETDSDDELLSHARMRAAGLGATPVPSTPVKLGSGGASGGVGGSDGAGMSPLTSLISRIGIIGRTSPARAANQGRTPESSCSTDDLVAAARRAEVRRLTQKMIQEELQNEQQQQQQFLYLQQQRQQRQQYQKFQQQYYHQAQPHQPRTYKRSSMSTIKEDPADISSLDLAHPRNTVAVMDGSGYRTSLEFVFTRSRDDLSVPPALSNKGKVSDTYLLPKPPLLPPSVLSKHFASQAGKAGLPEGPGECIQAHGGGSLGREFGDFISASFATDPSARRPLPEGALSFVPTSTQDTVAAGVTTGTTGKTVASSTHVAEPGQKSLRVKHVASNGGPAQKNSKDKIKGQQDDADISETAQAVSDSLSSMDEDGSIHEARKARIVVSGRARNTSNHIGSTDDTVEKAEADTFTATHKDSPLLTAVARFRKSRRKTSESSYVSTLDLPPPLVNDLSNSNNSAPAQAETIASNDGSEADTQSLPRRNGFKRLPLLSLDRFTFGLRKSSNSAQQASELSCVEQIPQSNSVASVDKTVAASVASSGAQFDSQRKENTNHDDKDSISTKSQYHSMSGASLKNGVKEKPASQSDPVSMMNRSSRASAHTTSTDIDIMAEEWHRQLQNLDHNSPLHNGATATTQRRSMSDTYPLSHQESGFRDLPPPASIMGPWSDNQAHNTGGKPGIRRQASSIHAQQLSDSWWTEASWKERPENNKANDPVKTTGQGVVLPPSKEDSVTLPREASQATEVDKNVQPPEPQPSYSRVFSSGIEKAILAGIKKVMYRKQMSTPSLTTLTPAAAVSSRSLGPERAITTTHSKASSLKLERSTPESRAMASTRTSEKIATSAASETPGRKDEVVIQDIDSIFGVLVDMESNQRTTPTTPVKPKQVNNADGCAALPESDIASPETVPSTPIANAYAEMRAYISAVLPSTPAPKFKELELHNSPCSSHQEYQEYQEYQEHQETASHQSSDAVHVVAQANTQVTTHKSADSMSVKSDSAPVKKVAEFDTASAKYMTWSGHTKPKTPLMTSAVQPGDDLKTIFQGRKENRKSFQGRTLQPALKQN</sequence>
<feature type="compositionally biased region" description="Low complexity" evidence="1">
    <location>
        <begin position="225"/>
        <end position="237"/>
    </location>
</feature>
<feature type="region of interest" description="Disordered" evidence="1">
    <location>
        <begin position="791"/>
        <end position="846"/>
    </location>
</feature>
<feature type="compositionally biased region" description="Basic and acidic residues" evidence="1">
    <location>
        <begin position="633"/>
        <end position="647"/>
    </location>
</feature>
<feature type="compositionally biased region" description="Acidic residues" evidence="1">
    <location>
        <begin position="88"/>
        <end position="97"/>
    </location>
</feature>
<protein>
    <submittedName>
        <fullName evidence="2">Uncharacterized protein</fullName>
    </submittedName>
</protein>
<evidence type="ECO:0000313" key="2">
    <source>
        <dbReference type="EMBL" id="ERS99281.1"/>
    </source>
</evidence>
<accession>U7PWG1</accession>
<dbReference type="AlphaFoldDB" id="U7PWG1"/>
<feature type="compositionally biased region" description="Pro residues" evidence="1">
    <location>
        <begin position="50"/>
        <end position="59"/>
    </location>
</feature>
<feature type="region of interest" description="Disordered" evidence="1">
    <location>
        <begin position="420"/>
        <end position="462"/>
    </location>
</feature>
<feature type="compositionally biased region" description="Polar residues" evidence="1">
    <location>
        <begin position="648"/>
        <end position="660"/>
    </location>
</feature>
<feature type="compositionally biased region" description="Polar residues" evidence="1">
    <location>
        <begin position="708"/>
        <end position="737"/>
    </location>
</feature>
<feature type="compositionally biased region" description="Polar residues" evidence="1">
    <location>
        <begin position="916"/>
        <end position="931"/>
    </location>
</feature>
<feature type="region of interest" description="Disordered" evidence="1">
    <location>
        <begin position="708"/>
        <end position="778"/>
    </location>
</feature>
<dbReference type="HOGENOM" id="CLU_276833_0_0_1"/>
<dbReference type="OrthoDB" id="5224764at2759"/>
<dbReference type="EMBL" id="KI440845">
    <property type="protein sequence ID" value="ERS99281.1"/>
    <property type="molecule type" value="Genomic_DNA"/>
</dbReference>
<feature type="region of interest" description="Disordered" evidence="1">
    <location>
        <begin position="626"/>
        <end position="690"/>
    </location>
</feature>
<gene>
    <name evidence="2" type="ORF">HMPREF1624_04480</name>
</gene>
<feature type="compositionally biased region" description="Polar residues" evidence="1">
    <location>
        <begin position="539"/>
        <end position="568"/>
    </location>
</feature>
<reference evidence="3" key="1">
    <citation type="journal article" date="2014" name="Genome Announc.">
        <title>Genome sequence of the pathogenic fungus Sporothrix schenckii (ATCC 58251).</title>
        <authorList>
            <person name="Cuomo C.A."/>
            <person name="Rodriguez-Del Valle N."/>
            <person name="Perez-Sanchez L."/>
            <person name="Abouelleil A."/>
            <person name="Goldberg J."/>
            <person name="Young S."/>
            <person name="Zeng Q."/>
            <person name="Birren B.W."/>
        </authorList>
    </citation>
    <scope>NUCLEOTIDE SEQUENCE [LARGE SCALE GENOMIC DNA]</scope>
    <source>
        <strain evidence="3">ATCC 58251 / de Perez 2211183</strain>
    </source>
</reference>
<feature type="region of interest" description="Disordered" evidence="1">
    <location>
        <begin position="225"/>
        <end position="249"/>
    </location>
</feature>
<proteinExistence type="predicted"/>
<feature type="compositionally biased region" description="Polar residues" evidence="1">
    <location>
        <begin position="444"/>
        <end position="455"/>
    </location>
</feature>
<feature type="compositionally biased region" description="Gly residues" evidence="1">
    <location>
        <begin position="124"/>
        <end position="137"/>
    </location>
</feature>
<evidence type="ECO:0000313" key="3">
    <source>
        <dbReference type="Proteomes" id="UP000018087"/>
    </source>
</evidence>
<feature type="region of interest" description="Disordered" evidence="1">
    <location>
        <begin position="50"/>
        <end position="97"/>
    </location>
</feature>
<feature type="compositionally biased region" description="Polar residues" evidence="1">
    <location>
        <begin position="798"/>
        <end position="807"/>
    </location>
</feature>
<dbReference type="eggNOG" id="ENOG502RK96">
    <property type="taxonomic scope" value="Eukaryota"/>
</dbReference>
<feature type="region of interest" description="Disordered" evidence="1">
    <location>
        <begin position="888"/>
        <end position="936"/>
    </location>
</feature>
<dbReference type="Proteomes" id="UP000018087">
    <property type="component" value="Unassembled WGS sequence"/>
</dbReference>
<keyword evidence="3" id="KW-1185">Reference proteome</keyword>
<evidence type="ECO:0000256" key="1">
    <source>
        <dbReference type="SAM" id="MobiDB-lite"/>
    </source>
</evidence>
<organism evidence="2 3">
    <name type="scientific">Sporothrix schenckii (strain ATCC 58251 / de Perez 2211183)</name>
    <name type="common">Rose-picker's disease fungus</name>
    <dbReference type="NCBI Taxonomy" id="1391915"/>
    <lineage>
        <taxon>Eukaryota</taxon>
        <taxon>Fungi</taxon>
        <taxon>Dikarya</taxon>
        <taxon>Ascomycota</taxon>
        <taxon>Pezizomycotina</taxon>
        <taxon>Sordariomycetes</taxon>
        <taxon>Sordariomycetidae</taxon>
        <taxon>Ophiostomatales</taxon>
        <taxon>Ophiostomataceae</taxon>
        <taxon>Sporothrix</taxon>
    </lineage>
</organism>
<feature type="compositionally biased region" description="Low complexity" evidence="1">
    <location>
        <begin position="681"/>
        <end position="690"/>
    </location>
</feature>